<evidence type="ECO:0000313" key="2">
    <source>
        <dbReference type="Proteomes" id="UP000028839"/>
    </source>
</evidence>
<name>A0A0E2Z005_9GAMM</name>
<gene>
    <name evidence="1" type="ORF">IB75_11710</name>
</gene>
<dbReference type="Proteomes" id="UP000028839">
    <property type="component" value="Unassembled WGS sequence"/>
</dbReference>
<dbReference type="EMBL" id="JPGN01000070">
    <property type="protein sequence ID" value="KFI18958.1"/>
    <property type="molecule type" value="Genomic_DNA"/>
</dbReference>
<reference evidence="1 2" key="1">
    <citation type="submission" date="2014-07" db="EMBL/GenBank/DDBJ databases">
        <title>Comparative analysis of Nitrosococcus oceani genome inventories of strains from Pacific and Atlantic gyres.</title>
        <authorList>
            <person name="Lim C.K."/>
            <person name="Wang L."/>
            <person name="Sayavedra-Soto L.A."/>
            <person name="Klotz M.G."/>
        </authorList>
    </citation>
    <scope>NUCLEOTIDE SEQUENCE [LARGE SCALE GENOMIC DNA]</scope>
    <source>
        <strain evidence="1 2">C-27</strain>
    </source>
</reference>
<accession>A0A0E2Z005</accession>
<evidence type="ECO:0000313" key="1">
    <source>
        <dbReference type="EMBL" id="KFI18958.1"/>
    </source>
</evidence>
<organism evidence="1 2">
    <name type="scientific">Nitrosococcus oceani C-27</name>
    <dbReference type="NCBI Taxonomy" id="314279"/>
    <lineage>
        <taxon>Bacteria</taxon>
        <taxon>Pseudomonadati</taxon>
        <taxon>Pseudomonadota</taxon>
        <taxon>Gammaproteobacteria</taxon>
        <taxon>Chromatiales</taxon>
        <taxon>Chromatiaceae</taxon>
        <taxon>Nitrosococcus</taxon>
    </lineage>
</organism>
<comment type="caution">
    <text evidence="1">The sequence shown here is derived from an EMBL/GenBank/DDBJ whole genome shotgun (WGS) entry which is preliminary data.</text>
</comment>
<protein>
    <submittedName>
        <fullName evidence="1">Uncharacterized protein</fullName>
    </submittedName>
</protein>
<dbReference type="AlphaFoldDB" id="A0A0E2Z005"/>
<sequence>MREHRLSYSSPSGDIASGVMVCVITVPAFHTPKLRLGWPVSFVDTATGRALAASVAWVDYHHRHASTFSLILDKGTKLSEAPVMQAFPLRFVGLNPCPDMLEIFKSNAETGAFRSRDDAFGDTMVLVFLKPFLPAAYVAKAAFSGPCAEALQGGASFGVTLTVGLDFSPAVPLTQAVSGDIDNTEIHTQHAFRGQQFGVVKVTYSGQIPLAAHEHQIDFALAVFKQLALVIATNIANLFSTRQKPQGDFLITDKAQDTVIIGMRRMLTKGALGFLVKLVGVRHFSNAAHRHLSGQCKFGAHGLIAELMQIVLPECLRFPSALREPVARFITARQRQTQLAFLRWSWRQFEVSYQLHKLKYRVLLWIDLSTGGFLPPPEGGALQPQFL</sequence>
<dbReference type="HOGENOM" id="CLU_713361_0_0_6"/>
<proteinExistence type="predicted"/>